<dbReference type="RefSeq" id="WP_179283473.1">
    <property type="nucleotide sequence ID" value="NZ_NEVJ01000003.1"/>
</dbReference>
<feature type="compositionally biased region" description="Acidic residues" evidence="1">
    <location>
        <begin position="165"/>
        <end position="182"/>
    </location>
</feature>
<comment type="caution">
    <text evidence="2">The sequence shown here is derived from an EMBL/GenBank/DDBJ whole genome shotgun (WGS) entry which is preliminary data.</text>
</comment>
<dbReference type="InterPro" id="IPR036388">
    <property type="entry name" value="WH-like_DNA-bd_sf"/>
</dbReference>
<organism evidence="2 3">
    <name type="scientific">Bordetella genomosp. 9</name>
    <dbReference type="NCBI Taxonomy" id="1416803"/>
    <lineage>
        <taxon>Bacteria</taxon>
        <taxon>Pseudomonadati</taxon>
        <taxon>Pseudomonadota</taxon>
        <taxon>Betaproteobacteria</taxon>
        <taxon>Burkholderiales</taxon>
        <taxon>Alcaligenaceae</taxon>
        <taxon>Bordetella</taxon>
    </lineage>
</organism>
<evidence type="ECO:0000256" key="1">
    <source>
        <dbReference type="SAM" id="MobiDB-lite"/>
    </source>
</evidence>
<evidence type="ECO:0000313" key="2">
    <source>
        <dbReference type="EMBL" id="OZI20674.1"/>
    </source>
</evidence>
<feature type="compositionally biased region" description="Low complexity" evidence="1">
    <location>
        <begin position="154"/>
        <end position="164"/>
    </location>
</feature>
<evidence type="ECO:0000313" key="3">
    <source>
        <dbReference type="Proteomes" id="UP000216857"/>
    </source>
</evidence>
<sequence length="411" mass="43925">MIDYLDVIVLQDARAVRDNLAEELAKRDFAVRSCGSLAGLRHLYATQPAPLLVLTGDSDDLACDAQSARLAAPSAIIIALGTSADTAWRTHVMAAGADACHSASIDIAELMAILLAWGRQAVRGFSVELPVHARALGGVLGSGFDARAEHGFSPAPALPDAPAELADDAGDHDRDDDDDGDDLDRRHDSDFGRAASDQAFDVLRRARAASQSAPSSLSIVQPPPPCIPRTARLGSGWRLDANCRVLVCPHDRTLFVTAAENSFLMRIAACEGQLLRRQRGLASPTSPTPAAPSAEGEDHGTQPMDIRSMDVLVSRLRRKARRAGIELPLLAVRGCGYLFSECLTVTPSAPAPRAAGNLKPHAAAKPVTLPPIQRPPYKLEDSGRMHRPYCRDADLQCDLSVHEVVYQLLAA</sequence>
<name>A0A261R6N7_9BORD</name>
<proteinExistence type="predicted"/>
<keyword evidence="3" id="KW-1185">Reference proteome</keyword>
<dbReference type="SUPFAM" id="SSF52172">
    <property type="entry name" value="CheY-like"/>
    <property type="match status" value="1"/>
</dbReference>
<dbReference type="Gene3D" id="1.10.10.10">
    <property type="entry name" value="Winged helix-like DNA-binding domain superfamily/Winged helix DNA-binding domain"/>
    <property type="match status" value="1"/>
</dbReference>
<dbReference type="EMBL" id="NEVJ01000003">
    <property type="protein sequence ID" value="OZI20674.1"/>
    <property type="molecule type" value="Genomic_DNA"/>
</dbReference>
<gene>
    <name evidence="2" type="ORF">CAL26_24660</name>
</gene>
<reference evidence="2" key="1">
    <citation type="submission" date="2017-05" db="EMBL/GenBank/DDBJ databases">
        <title>Complete and WGS of Bordetella genogroups.</title>
        <authorList>
            <person name="Spilker T."/>
            <person name="Lipuma J."/>
        </authorList>
    </citation>
    <scope>NUCLEOTIDE SEQUENCE</scope>
    <source>
        <strain evidence="2">AU21707</strain>
    </source>
</reference>
<feature type="region of interest" description="Disordered" evidence="1">
    <location>
        <begin position="279"/>
        <end position="306"/>
    </location>
</feature>
<dbReference type="AlphaFoldDB" id="A0A261R6N7"/>
<protein>
    <recommendedName>
        <fullName evidence="4">OmpR/PhoB-type domain-containing protein</fullName>
    </recommendedName>
</protein>
<evidence type="ECO:0008006" key="4">
    <source>
        <dbReference type="Google" id="ProtNLM"/>
    </source>
</evidence>
<dbReference type="InterPro" id="IPR011006">
    <property type="entry name" value="CheY-like_superfamily"/>
</dbReference>
<accession>A0A261R6N7</accession>
<feature type="region of interest" description="Disordered" evidence="1">
    <location>
        <begin position="151"/>
        <end position="190"/>
    </location>
</feature>
<dbReference type="Proteomes" id="UP000216857">
    <property type="component" value="Unassembled WGS sequence"/>
</dbReference>